<reference evidence="1 2" key="1">
    <citation type="submission" date="2014-12" db="EMBL/GenBank/DDBJ databases">
        <title>Draft genome sequences of 29 type strains of Enterococci.</title>
        <authorList>
            <person name="Zhong Z."/>
            <person name="Sun Z."/>
            <person name="Liu W."/>
            <person name="Zhang W."/>
            <person name="Zhang H."/>
        </authorList>
    </citation>
    <scope>NUCLEOTIDE SEQUENCE [LARGE SCALE GENOMIC DNA]</scope>
    <source>
        <strain evidence="1 2">DSM 17029</strain>
    </source>
</reference>
<name>A0A1L8RHV0_9ENTE</name>
<organism evidence="1 2">
    <name type="scientific">Enterococcus canis</name>
    <dbReference type="NCBI Taxonomy" id="214095"/>
    <lineage>
        <taxon>Bacteria</taxon>
        <taxon>Bacillati</taxon>
        <taxon>Bacillota</taxon>
        <taxon>Bacilli</taxon>
        <taxon>Lactobacillales</taxon>
        <taxon>Enterococcaceae</taxon>
        <taxon>Enterococcus</taxon>
    </lineage>
</organism>
<keyword evidence="2" id="KW-1185">Reference proteome</keyword>
<gene>
    <name evidence="1" type="ORF">RU97_GL000843</name>
</gene>
<dbReference type="Pfam" id="PF08820">
    <property type="entry name" value="DUF1803"/>
    <property type="match status" value="1"/>
</dbReference>
<proteinExistence type="predicted"/>
<accession>A0A1L8RHV0</accession>
<evidence type="ECO:0000313" key="2">
    <source>
        <dbReference type="Proteomes" id="UP000181884"/>
    </source>
</evidence>
<sequence length="226" mass="26092">MEKPAATLRELKSQFDQKGFDHYLDTLVQAGLVQRAERRYQLAFPLYKEVPLVKSEPNLDLASLLKLQETIQDYFFAVADDSPAAAFMQTRYGLAELHSDNLTWVYIGPETDEPNIPIYFQQLAQEKRPNQTLYDLLGDVDPHYFMRQIEKVLPTYQKGRIPKRPSIFWDALTMDAHLEIQPFPLSTAESPAAENAFYTFARLDQQLRHFVAAHDATILDWLIPSE</sequence>
<dbReference type="InterPro" id="IPR014924">
    <property type="entry name" value="DUF1803"/>
</dbReference>
<protein>
    <submittedName>
        <fullName evidence="1">Uncharacterized protein</fullName>
    </submittedName>
</protein>
<dbReference type="Proteomes" id="UP000181884">
    <property type="component" value="Unassembled WGS sequence"/>
</dbReference>
<dbReference type="STRING" id="214095.RU97_GL000843"/>
<comment type="caution">
    <text evidence="1">The sequence shown here is derived from an EMBL/GenBank/DDBJ whole genome shotgun (WGS) entry which is preliminary data.</text>
</comment>
<evidence type="ECO:0000313" key="1">
    <source>
        <dbReference type="EMBL" id="OJG19272.1"/>
    </source>
</evidence>
<dbReference type="EMBL" id="JXKH01000002">
    <property type="protein sequence ID" value="OJG19272.1"/>
    <property type="molecule type" value="Genomic_DNA"/>
</dbReference>
<dbReference type="AlphaFoldDB" id="A0A1L8RHV0"/>